<reference evidence="5 6" key="1">
    <citation type="submission" date="2017-07" db="EMBL/GenBank/DDBJ databases">
        <title>Draft whole genome sequences of clinical Proprionibacteriaceae strains.</title>
        <authorList>
            <person name="Bernier A.-M."/>
            <person name="Bernard K."/>
            <person name="Domingo M.-C."/>
        </authorList>
    </citation>
    <scope>NUCLEOTIDE SEQUENCE [LARGE SCALE GENOMIC DNA]</scope>
    <source>
        <strain evidence="5 6">NML 150081</strain>
    </source>
</reference>
<dbReference type="GO" id="GO:0046872">
    <property type="term" value="F:metal ion binding"/>
    <property type="evidence" value="ECO:0007669"/>
    <property type="project" value="UniProtKB-KW"/>
</dbReference>
<dbReference type="EMBL" id="NMVJ01000001">
    <property type="protein sequence ID" value="OYN92327.1"/>
    <property type="molecule type" value="Genomic_DNA"/>
</dbReference>
<keyword evidence="3" id="KW-0456">Lyase</keyword>
<name>A0A255ELC1_9ACTN</name>
<dbReference type="PANTHER" id="PTHR30502">
    <property type="entry name" value="2-KETO-3-DEOXY-L-RHAMNONATE ALDOLASE"/>
    <property type="match status" value="1"/>
</dbReference>
<evidence type="ECO:0000259" key="4">
    <source>
        <dbReference type="Pfam" id="PF03328"/>
    </source>
</evidence>
<evidence type="ECO:0000256" key="1">
    <source>
        <dbReference type="ARBA" id="ARBA00005568"/>
    </source>
</evidence>
<dbReference type="Pfam" id="PF03328">
    <property type="entry name" value="HpcH_HpaI"/>
    <property type="match status" value="1"/>
</dbReference>
<dbReference type="Gene3D" id="3.20.20.60">
    <property type="entry name" value="Phosphoenolpyruvate-binding domains"/>
    <property type="match status" value="1"/>
</dbReference>
<dbReference type="InterPro" id="IPR015813">
    <property type="entry name" value="Pyrv/PenolPyrv_kinase-like_dom"/>
</dbReference>
<dbReference type="GO" id="GO:0016832">
    <property type="term" value="F:aldehyde-lyase activity"/>
    <property type="evidence" value="ECO:0007669"/>
    <property type="project" value="TreeGrafter"/>
</dbReference>
<dbReference type="InterPro" id="IPR040442">
    <property type="entry name" value="Pyrv_kinase-like_dom_sf"/>
</dbReference>
<evidence type="ECO:0000313" key="6">
    <source>
        <dbReference type="Proteomes" id="UP000216300"/>
    </source>
</evidence>
<protein>
    <recommendedName>
        <fullName evidence="4">HpcH/HpaI aldolase/citrate lyase domain-containing protein</fullName>
    </recommendedName>
</protein>
<dbReference type="AlphaFoldDB" id="A0A255ELC1"/>
<organism evidence="5 6">
    <name type="scientific">Parenemella sanctibonifatiensis</name>
    <dbReference type="NCBI Taxonomy" id="2016505"/>
    <lineage>
        <taxon>Bacteria</taxon>
        <taxon>Bacillati</taxon>
        <taxon>Actinomycetota</taxon>
        <taxon>Actinomycetes</taxon>
        <taxon>Propionibacteriales</taxon>
        <taxon>Propionibacteriaceae</taxon>
        <taxon>Parenemella</taxon>
    </lineage>
</organism>
<sequence length="253" mass="26319">MAGYGDGLQNDGVGKGGVEIDARGAGLWCLLDDPLTVAQVAMAAPDWLCLDQQHGAFDDASTLAAMQVLAGLPQRPPVAVRVPEDPGPAVGRAADAGADIVIVPMVETADQAQQVARAAFYPPRGARSWGPLNGLWGDTEVRREPEVWVMIETARALENLGQILAVDGVAGILVGPMDLSLALGTDPESLLAATGEDDPLPRVVAATRRAGKRPCMFLGVPEREPAARAIGFEAFAISTDIEAIARGVRGTLG</sequence>
<dbReference type="Proteomes" id="UP000216300">
    <property type="component" value="Unassembled WGS sequence"/>
</dbReference>
<dbReference type="InterPro" id="IPR005000">
    <property type="entry name" value="Aldolase/citrate-lyase_domain"/>
</dbReference>
<gene>
    <name evidence="5" type="ORF">CGZ91_02145</name>
</gene>
<feature type="domain" description="HpcH/HpaI aldolase/citrate lyase" evidence="4">
    <location>
        <begin position="26"/>
        <end position="211"/>
    </location>
</feature>
<accession>A0A255ELC1</accession>
<evidence type="ECO:0000313" key="5">
    <source>
        <dbReference type="EMBL" id="OYN92327.1"/>
    </source>
</evidence>
<dbReference type="OrthoDB" id="86160at2"/>
<keyword evidence="6" id="KW-1185">Reference proteome</keyword>
<dbReference type="PANTHER" id="PTHR30502:SF0">
    <property type="entry name" value="PHOSPHOENOLPYRUVATE CARBOXYLASE FAMILY PROTEIN"/>
    <property type="match status" value="1"/>
</dbReference>
<proteinExistence type="inferred from homology"/>
<keyword evidence="2" id="KW-0479">Metal-binding</keyword>
<evidence type="ECO:0000256" key="3">
    <source>
        <dbReference type="ARBA" id="ARBA00023239"/>
    </source>
</evidence>
<comment type="caution">
    <text evidence="5">The sequence shown here is derived from an EMBL/GenBank/DDBJ whole genome shotgun (WGS) entry which is preliminary data.</text>
</comment>
<dbReference type="InterPro" id="IPR050251">
    <property type="entry name" value="HpcH-HpaI_aldolase"/>
</dbReference>
<evidence type="ECO:0000256" key="2">
    <source>
        <dbReference type="ARBA" id="ARBA00022723"/>
    </source>
</evidence>
<dbReference type="RefSeq" id="WP_094452310.1">
    <property type="nucleotide sequence ID" value="NZ_NMVJ01000001.1"/>
</dbReference>
<dbReference type="GO" id="GO:0005737">
    <property type="term" value="C:cytoplasm"/>
    <property type="evidence" value="ECO:0007669"/>
    <property type="project" value="TreeGrafter"/>
</dbReference>
<comment type="similarity">
    <text evidence="1">Belongs to the HpcH/HpaI aldolase family.</text>
</comment>
<dbReference type="SUPFAM" id="SSF51621">
    <property type="entry name" value="Phosphoenolpyruvate/pyruvate domain"/>
    <property type="match status" value="1"/>
</dbReference>